<protein>
    <submittedName>
        <fullName evidence="2">Putative branched-chain-amino-acid transaminase</fullName>
    </submittedName>
</protein>
<dbReference type="InterPro" id="IPR043131">
    <property type="entry name" value="BCAT-like_N"/>
</dbReference>
<dbReference type="InterPro" id="IPR050571">
    <property type="entry name" value="Class-IV_PLP-Dep_Aminotrnsfr"/>
</dbReference>
<sequence>MEVNLMAGKTEFMKYAYFNKEIVEFEKATVSIATHSLQYGTTCFGGVRGYYRNGKVAIFRLEDHYKRLMTASKMLGFEFFMGWDEFKNIVTELVKKNDIKEDFYMRPFIFCKEPRLSPKKAGLDFDLAIYMLPLADYVSTKGGLKLMSSTYRKYNDSSIPTKAKAGGSYINSFLATSDAQRNGYDDALMFDDTGNVVEVSVANIVLIYRDQVIIPDTGNAALEGITVRSALELLEYNGYKVNRGKIDRSMVFTADELLVTGTAMKITYAESLDQRPIGQLDFHAEPKPGKFYELLKGEYEKVINGDHELSKEWLFVVE</sequence>
<name>A0A133ZV28_9FUSO</name>
<accession>A0A133ZV28</accession>
<dbReference type="Gene3D" id="3.20.10.10">
    <property type="entry name" value="D-amino Acid Aminotransferase, subunit A, domain 2"/>
    <property type="match status" value="1"/>
</dbReference>
<dbReference type="Proteomes" id="UP000070483">
    <property type="component" value="Unassembled WGS sequence"/>
</dbReference>
<evidence type="ECO:0000313" key="3">
    <source>
        <dbReference type="Proteomes" id="UP000070483"/>
    </source>
</evidence>
<dbReference type="PANTHER" id="PTHR42743">
    <property type="entry name" value="AMINO-ACID AMINOTRANSFERASE"/>
    <property type="match status" value="1"/>
</dbReference>
<proteinExistence type="inferred from homology"/>
<dbReference type="GO" id="GO:0003824">
    <property type="term" value="F:catalytic activity"/>
    <property type="evidence" value="ECO:0007669"/>
    <property type="project" value="InterPro"/>
</dbReference>
<evidence type="ECO:0000256" key="1">
    <source>
        <dbReference type="ARBA" id="ARBA00009320"/>
    </source>
</evidence>
<dbReference type="SUPFAM" id="SSF56752">
    <property type="entry name" value="D-aminoacid aminotransferase-like PLP-dependent enzymes"/>
    <property type="match status" value="1"/>
</dbReference>
<gene>
    <name evidence="2" type="ORF">HMPREF3180_02393</name>
</gene>
<dbReference type="InterPro" id="IPR036038">
    <property type="entry name" value="Aminotransferase-like"/>
</dbReference>
<dbReference type="PANTHER" id="PTHR42743:SF4">
    <property type="entry name" value="BRANCHED-CHAIN-AMINO-ACID AMINOTRANSFERASE-RELATED"/>
    <property type="match status" value="1"/>
</dbReference>
<dbReference type="Pfam" id="PF01063">
    <property type="entry name" value="Aminotran_4"/>
    <property type="match status" value="1"/>
</dbReference>
<comment type="caution">
    <text evidence="2">The sequence shown here is derived from an EMBL/GenBank/DDBJ whole genome shotgun (WGS) entry which is preliminary data.</text>
</comment>
<dbReference type="AlphaFoldDB" id="A0A133ZV28"/>
<reference evidence="3" key="1">
    <citation type="submission" date="2016-01" db="EMBL/GenBank/DDBJ databases">
        <authorList>
            <person name="Mitreva M."/>
            <person name="Pepin K.H."/>
            <person name="Mihindukulasuriya K.A."/>
            <person name="Fulton R."/>
            <person name="Fronick C."/>
            <person name="O'Laughlin M."/>
            <person name="Miner T."/>
            <person name="Herter B."/>
            <person name="Rosa B.A."/>
            <person name="Cordes M."/>
            <person name="Tomlinson C."/>
            <person name="Wollam A."/>
            <person name="Palsikar V.B."/>
            <person name="Mardis E.R."/>
            <person name="Wilson R.K."/>
        </authorList>
    </citation>
    <scope>NUCLEOTIDE SEQUENCE [LARGE SCALE GENOMIC DNA]</scope>
    <source>
        <strain evidence="3">KA00185</strain>
    </source>
</reference>
<dbReference type="InterPro" id="IPR001544">
    <property type="entry name" value="Aminotrans_IV"/>
</dbReference>
<dbReference type="InterPro" id="IPR043132">
    <property type="entry name" value="BCAT-like_C"/>
</dbReference>
<dbReference type="STRING" id="157687.HMPREF3180_02393"/>
<organism evidence="2 3">
    <name type="scientific">Leptotrichia wadei</name>
    <dbReference type="NCBI Taxonomy" id="157687"/>
    <lineage>
        <taxon>Bacteria</taxon>
        <taxon>Fusobacteriati</taxon>
        <taxon>Fusobacteriota</taxon>
        <taxon>Fusobacteriia</taxon>
        <taxon>Fusobacteriales</taxon>
        <taxon>Leptotrichiaceae</taxon>
        <taxon>Leptotrichia</taxon>
    </lineage>
</organism>
<dbReference type="Gene3D" id="3.30.470.10">
    <property type="match status" value="1"/>
</dbReference>
<keyword evidence="3" id="KW-1185">Reference proteome</keyword>
<dbReference type="PATRIC" id="fig|157687.3.peg.2398"/>
<comment type="similarity">
    <text evidence="1">Belongs to the class-IV pyridoxal-phosphate-dependent aminotransferase family.</text>
</comment>
<dbReference type="GO" id="GO:0046394">
    <property type="term" value="P:carboxylic acid biosynthetic process"/>
    <property type="evidence" value="ECO:0007669"/>
    <property type="project" value="UniProtKB-ARBA"/>
</dbReference>
<evidence type="ECO:0000313" key="2">
    <source>
        <dbReference type="EMBL" id="KXB59301.1"/>
    </source>
</evidence>
<dbReference type="EMBL" id="LSDD01000177">
    <property type="protein sequence ID" value="KXB59301.1"/>
    <property type="molecule type" value="Genomic_DNA"/>
</dbReference>